<protein>
    <submittedName>
        <fullName evidence="1">Uncharacterized protein</fullName>
    </submittedName>
</protein>
<reference evidence="1" key="1">
    <citation type="journal article" date="2014" name="Front. Microbiol.">
        <title>High frequency of phylogenetically diverse reductive dehalogenase-homologous genes in deep subseafloor sedimentary metagenomes.</title>
        <authorList>
            <person name="Kawai M."/>
            <person name="Futagami T."/>
            <person name="Toyoda A."/>
            <person name="Takaki Y."/>
            <person name="Nishi S."/>
            <person name="Hori S."/>
            <person name="Arai W."/>
            <person name="Tsubouchi T."/>
            <person name="Morono Y."/>
            <person name="Uchiyama I."/>
            <person name="Ito T."/>
            <person name="Fujiyama A."/>
            <person name="Inagaki F."/>
            <person name="Takami H."/>
        </authorList>
    </citation>
    <scope>NUCLEOTIDE SEQUENCE</scope>
    <source>
        <strain evidence="1">Expedition CK06-06</strain>
    </source>
</reference>
<dbReference type="AlphaFoldDB" id="X0UBY3"/>
<accession>X0UBY3</accession>
<organism evidence="1">
    <name type="scientific">marine sediment metagenome</name>
    <dbReference type="NCBI Taxonomy" id="412755"/>
    <lineage>
        <taxon>unclassified sequences</taxon>
        <taxon>metagenomes</taxon>
        <taxon>ecological metagenomes</taxon>
    </lineage>
</organism>
<proteinExistence type="predicted"/>
<evidence type="ECO:0000313" key="1">
    <source>
        <dbReference type="EMBL" id="GAF96841.1"/>
    </source>
</evidence>
<sequence length="57" mass="6884">MSEHDAFREQRKTSLYWLRKATEELDLLDKIEDILPSFVRRRYRISSLTDSRLTLSP</sequence>
<gene>
    <name evidence="1" type="ORF">S01H1_28385</name>
</gene>
<feature type="non-terminal residue" evidence="1">
    <location>
        <position position="57"/>
    </location>
</feature>
<comment type="caution">
    <text evidence="1">The sequence shown here is derived from an EMBL/GenBank/DDBJ whole genome shotgun (WGS) entry which is preliminary data.</text>
</comment>
<name>X0UBY3_9ZZZZ</name>
<dbReference type="EMBL" id="BARS01017344">
    <property type="protein sequence ID" value="GAF96841.1"/>
    <property type="molecule type" value="Genomic_DNA"/>
</dbReference>